<evidence type="ECO:0000313" key="1">
    <source>
        <dbReference type="EMBL" id="MDQ0495511.1"/>
    </source>
</evidence>
<accession>A0ABU0L1F0</accession>
<comment type="caution">
    <text evidence="1">The sequence shown here is derived from an EMBL/GenBank/DDBJ whole genome shotgun (WGS) entry which is preliminary data.</text>
</comment>
<protein>
    <submittedName>
        <fullName evidence="1">Uncharacterized protein</fullName>
    </submittedName>
</protein>
<evidence type="ECO:0000313" key="2">
    <source>
        <dbReference type="Proteomes" id="UP001242811"/>
    </source>
</evidence>
<keyword evidence="2" id="KW-1185">Reference proteome</keyword>
<organism evidence="1 2">
    <name type="scientific">Paenibacillus brasilensis</name>
    <dbReference type="NCBI Taxonomy" id="128574"/>
    <lineage>
        <taxon>Bacteria</taxon>
        <taxon>Bacillati</taxon>
        <taxon>Bacillota</taxon>
        <taxon>Bacilli</taxon>
        <taxon>Bacillales</taxon>
        <taxon>Paenibacillaceae</taxon>
        <taxon>Paenibacillus</taxon>
    </lineage>
</organism>
<proteinExistence type="predicted"/>
<sequence>MPHLYTLDLAANLWTYGNVDVKEHLADFIGQLYSRQQQEICQLYRDYSRCTIVYGPHKDDRAGEEFYHHPARQIMGFWLQGKEGSDERLCWTAGEKPFAEQVRWFKEKAELAIPGWVELRERCL</sequence>
<gene>
    <name evidence="1" type="ORF">QOZ95_003691</name>
</gene>
<dbReference type="Proteomes" id="UP001242811">
    <property type="component" value="Unassembled WGS sequence"/>
</dbReference>
<reference evidence="1 2" key="1">
    <citation type="submission" date="2023-07" db="EMBL/GenBank/DDBJ databases">
        <title>Genomic Encyclopedia of Type Strains, Phase IV (KMG-IV): sequencing the most valuable type-strain genomes for metagenomic binning, comparative biology and taxonomic classification.</title>
        <authorList>
            <person name="Goeker M."/>
        </authorList>
    </citation>
    <scope>NUCLEOTIDE SEQUENCE [LARGE SCALE GENOMIC DNA]</scope>
    <source>
        <strain evidence="1 2">DSM 14914</strain>
    </source>
</reference>
<dbReference type="EMBL" id="JAUSWA010000023">
    <property type="protein sequence ID" value="MDQ0495511.1"/>
    <property type="molecule type" value="Genomic_DNA"/>
</dbReference>
<name>A0ABU0L1F0_9BACL</name>